<accession>A0A4U5MMG2</accession>
<keyword evidence="3" id="KW-1185">Reference proteome</keyword>
<feature type="compositionally biased region" description="Acidic residues" evidence="1">
    <location>
        <begin position="144"/>
        <end position="155"/>
    </location>
</feature>
<feature type="region of interest" description="Disordered" evidence="1">
    <location>
        <begin position="144"/>
        <end position="197"/>
    </location>
</feature>
<dbReference type="Proteomes" id="UP000298663">
    <property type="component" value="Unassembled WGS sequence"/>
</dbReference>
<evidence type="ECO:0000313" key="2">
    <source>
        <dbReference type="EMBL" id="TKR70664.1"/>
    </source>
</evidence>
<feature type="compositionally biased region" description="Basic and acidic residues" evidence="1">
    <location>
        <begin position="176"/>
        <end position="189"/>
    </location>
</feature>
<reference evidence="2 3" key="2">
    <citation type="journal article" date="2019" name="G3 (Bethesda)">
        <title>Hybrid Assembly of the Genome of the Entomopathogenic Nematode Steinernema carpocapsae Identifies the X-Chromosome.</title>
        <authorList>
            <person name="Serra L."/>
            <person name="Macchietto M."/>
            <person name="Macias-Munoz A."/>
            <person name="McGill C.J."/>
            <person name="Rodriguez I.M."/>
            <person name="Rodriguez B."/>
            <person name="Murad R."/>
            <person name="Mortazavi A."/>
        </authorList>
    </citation>
    <scope>NUCLEOTIDE SEQUENCE [LARGE SCALE GENOMIC DNA]</scope>
    <source>
        <strain evidence="2 3">ALL</strain>
    </source>
</reference>
<organism evidence="2 3">
    <name type="scientific">Steinernema carpocapsae</name>
    <name type="common">Entomopathogenic nematode</name>
    <dbReference type="NCBI Taxonomy" id="34508"/>
    <lineage>
        <taxon>Eukaryota</taxon>
        <taxon>Metazoa</taxon>
        <taxon>Ecdysozoa</taxon>
        <taxon>Nematoda</taxon>
        <taxon>Chromadorea</taxon>
        <taxon>Rhabditida</taxon>
        <taxon>Tylenchina</taxon>
        <taxon>Panagrolaimomorpha</taxon>
        <taxon>Strongyloidoidea</taxon>
        <taxon>Steinernematidae</taxon>
        <taxon>Steinernema</taxon>
    </lineage>
</organism>
<gene>
    <name evidence="2" type="ORF">L596_022660</name>
</gene>
<proteinExistence type="predicted"/>
<sequence>MVPRLTYHGPVERSWDDYKIGLTGPHDLSEGFCGFGYEKRMDPFVKYARGVHLPLTRTERMSQNYKMHDLRSFQSPTDLKQWYAIFTLRDPKGVADFLNNVTDDVRGGEQCLLRKYRPDLNEMNDLFMLPAAGKELVVEASFIDGDEEKQEEEVEATTSTSTEDFAPDGGDENREDDQRSAGKQPKEEPTESEPDLACSAAPSILVLLVWLFGDVFT</sequence>
<dbReference type="EMBL" id="AZBU02000007">
    <property type="protein sequence ID" value="TKR70664.1"/>
    <property type="molecule type" value="Genomic_DNA"/>
</dbReference>
<evidence type="ECO:0000313" key="3">
    <source>
        <dbReference type="Proteomes" id="UP000298663"/>
    </source>
</evidence>
<comment type="caution">
    <text evidence="2">The sequence shown here is derived from an EMBL/GenBank/DDBJ whole genome shotgun (WGS) entry which is preliminary data.</text>
</comment>
<reference evidence="2 3" key="1">
    <citation type="journal article" date="2015" name="Genome Biol.">
        <title>Comparative genomics of Steinernema reveals deeply conserved gene regulatory networks.</title>
        <authorList>
            <person name="Dillman A.R."/>
            <person name="Macchietto M."/>
            <person name="Porter C.F."/>
            <person name="Rogers A."/>
            <person name="Williams B."/>
            <person name="Antoshechkin I."/>
            <person name="Lee M.M."/>
            <person name="Goodwin Z."/>
            <person name="Lu X."/>
            <person name="Lewis E.E."/>
            <person name="Goodrich-Blair H."/>
            <person name="Stock S.P."/>
            <person name="Adams B.J."/>
            <person name="Sternberg P.W."/>
            <person name="Mortazavi A."/>
        </authorList>
    </citation>
    <scope>NUCLEOTIDE SEQUENCE [LARGE SCALE GENOMIC DNA]</scope>
    <source>
        <strain evidence="2 3">ALL</strain>
    </source>
</reference>
<evidence type="ECO:0000256" key="1">
    <source>
        <dbReference type="SAM" id="MobiDB-lite"/>
    </source>
</evidence>
<feature type="compositionally biased region" description="Acidic residues" evidence="1">
    <location>
        <begin position="165"/>
        <end position="175"/>
    </location>
</feature>
<dbReference type="AlphaFoldDB" id="A0A4U5MMG2"/>
<name>A0A4U5MMG2_STECR</name>
<protein>
    <submittedName>
        <fullName evidence="2">Uncharacterized protein</fullName>
    </submittedName>
</protein>